<feature type="chain" id="PRO_5018075083" description="EGF-like domain-containing protein" evidence="1">
    <location>
        <begin position="33"/>
        <end position="161"/>
    </location>
</feature>
<keyword evidence="1" id="KW-0732">Signal</keyword>
<reference evidence="2 3" key="1">
    <citation type="submission" date="2018-11" db="EMBL/GenBank/DDBJ databases">
        <title>Genomic Encyclopedia of Type Strains, Phase IV (KMG-IV): sequencing the most valuable type-strain genomes for metagenomic binning, comparative biology and taxonomic classification.</title>
        <authorList>
            <person name="Goeker M."/>
        </authorList>
    </citation>
    <scope>NUCLEOTIDE SEQUENCE [LARGE SCALE GENOMIC DNA]</scope>
    <source>
        <strain evidence="2 3">DSM 100316</strain>
    </source>
</reference>
<evidence type="ECO:0000313" key="3">
    <source>
        <dbReference type="Proteomes" id="UP000275394"/>
    </source>
</evidence>
<protein>
    <recommendedName>
        <fullName evidence="4">EGF-like domain-containing protein</fullName>
    </recommendedName>
</protein>
<evidence type="ECO:0000256" key="1">
    <source>
        <dbReference type="SAM" id="SignalP"/>
    </source>
</evidence>
<proteinExistence type="predicted"/>
<comment type="caution">
    <text evidence="2">The sequence shown here is derived from an EMBL/GenBank/DDBJ whole genome shotgun (WGS) entry which is preliminary data.</text>
</comment>
<name>A0A3N2DQJ2_9GAMM</name>
<dbReference type="RefSeq" id="WP_148059403.1">
    <property type="nucleotide sequence ID" value="NZ_RKHR01000004.1"/>
</dbReference>
<keyword evidence="3" id="KW-1185">Reference proteome</keyword>
<evidence type="ECO:0000313" key="2">
    <source>
        <dbReference type="EMBL" id="ROS02047.1"/>
    </source>
</evidence>
<accession>A0A3N2DQJ2</accession>
<gene>
    <name evidence="2" type="ORF">EDC56_2497</name>
</gene>
<evidence type="ECO:0008006" key="4">
    <source>
        <dbReference type="Google" id="ProtNLM"/>
    </source>
</evidence>
<dbReference type="AlphaFoldDB" id="A0A3N2DQJ2"/>
<dbReference type="Proteomes" id="UP000275394">
    <property type="component" value="Unassembled WGS sequence"/>
</dbReference>
<sequence>MTNTAFSKTTILLAILALFAIALASYSATATAVETCECSISCDDGTSCSASGGSSCSCYCSGWTGNANCTGTATVAALGDIAILLFPEDLEASQHFVISLLSEGRASKHINDALAEASNAVEKKDKLTLETILKELDTYIQYSISAEQDRRLSRLFINQVD</sequence>
<dbReference type="EMBL" id="RKHR01000004">
    <property type="protein sequence ID" value="ROS02047.1"/>
    <property type="molecule type" value="Genomic_DNA"/>
</dbReference>
<feature type="signal peptide" evidence="1">
    <location>
        <begin position="1"/>
        <end position="32"/>
    </location>
</feature>
<organism evidence="2 3">
    <name type="scientific">Sinobacterium caligoides</name>
    <dbReference type="NCBI Taxonomy" id="933926"/>
    <lineage>
        <taxon>Bacteria</taxon>
        <taxon>Pseudomonadati</taxon>
        <taxon>Pseudomonadota</taxon>
        <taxon>Gammaproteobacteria</taxon>
        <taxon>Cellvibrionales</taxon>
        <taxon>Spongiibacteraceae</taxon>
        <taxon>Sinobacterium</taxon>
    </lineage>
</organism>